<evidence type="ECO:0000313" key="2">
    <source>
        <dbReference type="Proteomes" id="UP000604046"/>
    </source>
</evidence>
<evidence type="ECO:0008006" key="3">
    <source>
        <dbReference type="Google" id="ProtNLM"/>
    </source>
</evidence>
<evidence type="ECO:0000313" key="1">
    <source>
        <dbReference type="EMBL" id="CAE7410872.1"/>
    </source>
</evidence>
<dbReference type="EMBL" id="CAJNDS010002285">
    <property type="protein sequence ID" value="CAE7410872.1"/>
    <property type="molecule type" value="Genomic_DNA"/>
</dbReference>
<keyword evidence="2" id="KW-1185">Reference proteome</keyword>
<accession>A0A812QZG7</accession>
<protein>
    <recommendedName>
        <fullName evidence="3">Right handed beta helix domain-containing protein</fullName>
    </recommendedName>
</protein>
<dbReference type="SUPFAM" id="SSF51126">
    <property type="entry name" value="Pectin lyase-like"/>
    <property type="match status" value="1"/>
</dbReference>
<dbReference type="Proteomes" id="UP000604046">
    <property type="component" value="Unassembled WGS sequence"/>
</dbReference>
<reference evidence="1" key="1">
    <citation type="submission" date="2021-02" db="EMBL/GenBank/DDBJ databases">
        <authorList>
            <person name="Dougan E. K."/>
            <person name="Rhodes N."/>
            <person name="Thang M."/>
            <person name="Chan C."/>
        </authorList>
    </citation>
    <scope>NUCLEOTIDE SEQUENCE</scope>
</reference>
<sequence length="273" mass="29196">MAARQLAELIGSEFLGWCPWRAKFVCDALASAAPNAALWTIVSFAPLAGEPLKVFPGSSIAAAIALCPKWGIVTLMAGEHDIEDIVVIDKPLTIRGGGVPQGIDQPLARGDHGQQATRIRVACGGRGASGSALSFADGCRDAMLCDIDFFETPMTCSGGTPTISRCTVTSHKLCVEATNNTRVTLRDCWIRGDGWDSGATGVLIADEAVVHAVNCHFDDFLDDLADKPCGIYVKDRGHCHVELCRFESIARDAMVRCIPPATVQLQSFTYVED</sequence>
<comment type="caution">
    <text evidence="1">The sequence shown here is derived from an EMBL/GenBank/DDBJ whole genome shotgun (WGS) entry which is preliminary data.</text>
</comment>
<proteinExistence type="predicted"/>
<dbReference type="AlphaFoldDB" id="A0A812QZG7"/>
<name>A0A812QZG7_9DINO</name>
<gene>
    <name evidence="1" type="ORF">SNAT2548_LOCUS22344</name>
</gene>
<dbReference type="InterPro" id="IPR011050">
    <property type="entry name" value="Pectin_lyase_fold/virulence"/>
</dbReference>
<organism evidence="1 2">
    <name type="scientific">Symbiodinium natans</name>
    <dbReference type="NCBI Taxonomy" id="878477"/>
    <lineage>
        <taxon>Eukaryota</taxon>
        <taxon>Sar</taxon>
        <taxon>Alveolata</taxon>
        <taxon>Dinophyceae</taxon>
        <taxon>Suessiales</taxon>
        <taxon>Symbiodiniaceae</taxon>
        <taxon>Symbiodinium</taxon>
    </lineage>
</organism>